<dbReference type="GO" id="GO:0019159">
    <property type="term" value="F:nicotinamide-nucleotide amidase activity"/>
    <property type="evidence" value="ECO:0007669"/>
    <property type="project" value="UniProtKB-EC"/>
</dbReference>
<dbReference type="NCBIfam" id="TIGR00199">
    <property type="entry name" value="PncC_domain"/>
    <property type="match status" value="1"/>
</dbReference>
<dbReference type="EC" id="3.5.1.42" evidence="2"/>
<comment type="caution">
    <text evidence="2">The sequence shown here is derived from an EMBL/GenBank/DDBJ whole genome shotgun (WGS) entry which is preliminary data.</text>
</comment>
<dbReference type="EMBL" id="JAFKCS010000009">
    <property type="protein sequence ID" value="MBN7820485.1"/>
    <property type="molecule type" value="Genomic_DNA"/>
</dbReference>
<evidence type="ECO:0000313" key="2">
    <source>
        <dbReference type="EMBL" id="MBN7820485.1"/>
    </source>
</evidence>
<dbReference type="Proteomes" id="UP000663992">
    <property type="component" value="Unassembled WGS sequence"/>
</dbReference>
<name>A0ABS3CV54_9ALTE</name>
<dbReference type="RefSeq" id="WP_206594328.1">
    <property type="nucleotide sequence ID" value="NZ_JAFKCS010000009.1"/>
</dbReference>
<sequence length="161" mass="17063">MTTDTNLRLAEQLGDALKQKGWTITCAESCTGGGIGYAITSISGSSGWFEQGFITYSNDVKERLLGVHHDTLVVHGAVSAQTVEEMAQGALKAAKANIAIAVSGIAGPDGGSPQKPVGTVWFGIALADKVVSVHQRFEGDRQQVREQAIDFALQQAVEHIR</sequence>
<dbReference type="InterPro" id="IPR036653">
    <property type="entry name" value="CinA-like_C"/>
</dbReference>
<dbReference type="SUPFAM" id="SSF142433">
    <property type="entry name" value="CinA-like"/>
    <property type="match status" value="1"/>
</dbReference>
<evidence type="ECO:0000259" key="1">
    <source>
        <dbReference type="Pfam" id="PF02464"/>
    </source>
</evidence>
<gene>
    <name evidence="2" type="primary">pncC</name>
    <name evidence="2" type="ORF">J0A65_11450</name>
</gene>
<dbReference type="Pfam" id="PF02464">
    <property type="entry name" value="CinA"/>
    <property type="match status" value="1"/>
</dbReference>
<accession>A0ABS3CV54</accession>
<protein>
    <submittedName>
        <fullName evidence="2">Nicotinamide-nucleotide amidase</fullName>
        <ecNumber evidence="2">3.5.1.42</ecNumber>
    </submittedName>
</protein>
<proteinExistence type="predicted"/>
<evidence type="ECO:0000313" key="3">
    <source>
        <dbReference type="Proteomes" id="UP000663992"/>
    </source>
</evidence>
<organism evidence="2 3">
    <name type="scientific">Bowmanella yangjiangensis</name>
    <dbReference type="NCBI Taxonomy" id="2811230"/>
    <lineage>
        <taxon>Bacteria</taxon>
        <taxon>Pseudomonadati</taxon>
        <taxon>Pseudomonadota</taxon>
        <taxon>Gammaproteobacteria</taxon>
        <taxon>Alteromonadales</taxon>
        <taxon>Alteromonadaceae</taxon>
        <taxon>Bowmanella</taxon>
    </lineage>
</organism>
<dbReference type="InterPro" id="IPR008136">
    <property type="entry name" value="CinA_C"/>
</dbReference>
<reference evidence="2 3" key="1">
    <citation type="submission" date="2021-03" db="EMBL/GenBank/DDBJ databases">
        <title>novel species isolated from a fishpond in China.</title>
        <authorList>
            <person name="Lu H."/>
            <person name="Cai Z."/>
        </authorList>
    </citation>
    <scope>NUCLEOTIDE SEQUENCE [LARGE SCALE GENOMIC DNA]</scope>
    <source>
        <strain evidence="2 3">Y57</strain>
    </source>
</reference>
<feature type="domain" description="CinA C-terminal" evidence="1">
    <location>
        <begin position="8"/>
        <end position="156"/>
    </location>
</feature>
<dbReference type="Gene3D" id="3.90.950.20">
    <property type="entry name" value="CinA-like"/>
    <property type="match status" value="1"/>
</dbReference>
<keyword evidence="2" id="KW-0378">Hydrolase</keyword>
<dbReference type="NCBIfam" id="NF002975">
    <property type="entry name" value="PRK03661.1"/>
    <property type="match status" value="1"/>
</dbReference>
<keyword evidence="3" id="KW-1185">Reference proteome</keyword>